<dbReference type="HOGENOM" id="CLU_2737013_0_0_6"/>
<dbReference type="EMBL" id="CP003588">
    <property type="protein sequence ID" value="AFK72939.1"/>
    <property type="molecule type" value="Genomic_DNA"/>
</dbReference>
<evidence type="ECO:0000313" key="1">
    <source>
        <dbReference type="EMBL" id="AFK72939.1"/>
    </source>
</evidence>
<dbReference type="AlphaFoldDB" id="I3V5B8"/>
<sequence length="71" mass="8108">MVPNIEVKSALLQSRLIDREVQRGVMSTDARCSWVSHTLAVNFFSGSTLFLPAPPCDVDKVRKFPWRFVKK</sequence>
<proteinExistence type="predicted"/>
<gene>
    <name evidence="1" type="ORF">YSA_11367</name>
</gene>
<dbReference type="Proteomes" id="UP000005268">
    <property type="component" value="Chromosome"/>
</dbReference>
<name>I3V5B8_PSEPU</name>
<evidence type="ECO:0000313" key="2">
    <source>
        <dbReference type="Proteomes" id="UP000005268"/>
    </source>
</evidence>
<organism evidence="1 2">
    <name type="scientific">Pseudomonas putida ND6</name>
    <dbReference type="NCBI Taxonomy" id="231023"/>
    <lineage>
        <taxon>Bacteria</taxon>
        <taxon>Pseudomonadati</taxon>
        <taxon>Pseudomonadota</taxon>
        <taxon>Gammaproteobacteria</taxon>
        <taxon>Pseudomonadales</taxon>
        <taxon>Pseudomonadaceae</taxon>
        <taxon>Pseudomonas</taxon>
    </lineage>
</organism>
<protein>
    <submittedName>
        <fullName evidence="1">Uncharacterized protein</fullName>
    </submittedName>
</protein>
<reference evidence="1 2" key="1">
    <citation type="journal article" date="2012" name="J. Bacteriol.">
        <title>Complete Genome Sequence of the Naphthalene-Degrading Pseudomonas putida Strain ND6.</title>
        <authorList>
            <person name="Li S."/>
            <person name="Zhao H."/>
            <person name="Li Y."/>
            <person name="Niu S."/>
            <person name="Cai B."/>
        </authorList>
    </citation>
    <scope>NUCLEOTIDE SEQUENCE [LARGE SCALE GENOMIC DNA]</scope>
    <source>
        <strain evidence="1 2">ND6</strain>
    </source>
</reference>
<dbReference type="KEGG" id="ppi:YSA_11367"/>
<accession>I3V5B8</accession>